<protein>
    <submittedName>
        <fullName evidence="2">Putative short transient receptor potential channel 2-like protein</fullName>
    </submittedName>
</protein>
<keyword evidence="3" id="KW-1185">Reference proteome</keyword>
<evidence type="ECO:0000313" key="3">
    <source>
        <dbReference type="Proteomes" id="UP000324222"/>
    </source>
</evidence>
<dbReference type="GO" id="GO:0000012">
    <property type="term" value="P:single strand break repair"/>
    <property type="evidence" value="ECO:0007669"/>
    <property type="project" value="InterPro"/>
</dbReference>
<accession>A0A5B7JW35</accession>
<sequence>MSACVQDPKHTVKDLVEGRGPWLNLESDRSIKIQADLQLEKSTKILYLDIGNAGSAMIGVEVGRSAWPITRPYVTLIPTVTFMTRSEVMAGQNRSSVRMFNKGQLQS</sequence>
<dbReference type="PANTHER" id="PTHR11370">
    <property type="entry name" value="DNA-REPAIR PROTEIN XRCC1"/>
    <property type="match status" value="1"/>
</dbReference>
<dbReference type="EMBL" id="VSRR010116670">
    <property type="protein sequence ID" value="MPC99029.1"/>
    <property type="molecule type" value="Genomic_DNA"/>
</dbReference>
<dbReference type="SUPFAM" id="SSF49785">
    <property type="entry name" value="Galactose-binding domain-like"/>
    <property type="match status" value="1"/>
</dbReference>
<dbReference type="Gene3D" id="2.60.120.260">
    <property type="entry name" value="Galactose-binding domain-like"/>
    <property type="match status" value="1"/>
</dbReference>
<proteinExistence type="predicted"/>
<dbReference type="AlphaFoldDB" id="A0A5B7JW35"/>
<reference evidence="2 3" key="1">
    <citation type="submission" date="2019-05" db="EMBL/GenBank/DDBJ databases">
        <title>Another draft genome of Portunus trituberculatus and its Hox gene families provides insights of decapod evolution.</title>
        <authorList>
            <person name="Jeong J.-H."/>
            <person name="Song I."/>
            <person name="Kim S."/>
            <person name="Choi T."/>
            <person name="Kim D."/>
            <person name="Ryu S."/>
            <person name="Kim W."/>
        </authorList>
    </citation>
    <scope>NUCLEOTIDE SEQUENCE [LARGE SCALE GENOMIC DNA]</scope>
    <source>
        <tissue evidence="2">Muscle</tissue>
    </source>
</reference>
<keyword evidence="2" id="KW-0675">Receptor</keyword>
<dbReference type="OrthoDB" id="25840at2759"/>
<evidence type="ECO:0000259" key="1">
    <source>
        <dbReference type="Pfam" id="PF01834"/>
    </source>
</evidence>
<dbReference type="InterPro" id="IPR002706">
    <property type="entry name" value="Xrcc1_N"/>
</dbReference>
<dbReference type="GO" id="GO:0003684">
    <property type="term" value="F:damaged DNA binding"/>
    <property type="evidence" value="ECO:0007669"/>
    <property type="project" value="InterPro"/>
</dbReference>
<dbReference type="Proteomes" id="UP000324222">
    <property type="component" value="Unassembled WGS sequence"/>
</dbReference>
<name>A0A5B7JW35_PORTR</name>
<comment type="caution">
    <text evidence="2">The sequence shown here is derived from an EMBL/GenBank/DDBJ whole genome shotgun (WGS) entry which is preliminary data.</text>
</comment>
<dbReference type="Pfam" id="PF01834">
    <property type="entry name" value="XRCC1_N"/>
    <property type="match status" value="1"/>
</dbReference>
<dbReference type="InterPro" id="IPR008979">
    <property type="entry name" value="Galactose-bd-like_sf"/>
</dbReference>
<organism evidence="2 3">
    <name type="scientific">Portunus trituberculatus</name>
    <name type="common">Swimming crab</name>
    <name type="synonym">Neptunus trituberculatus</name>
    <dbReference type="NCBI Taxonomy" id="210409"/>
    <lineage>
        <taxon>Eukaryota</taxon>
        <taxon>Metazoa</taxon>
        <taxon>Ecdysozoa</taxon>
        <taxon>Arthropoda</taxon>
        <taxon>Crustacea</taxon>
        <taxon>Multicrustacea</taxon>
        <taxon>Malacostraca</taxon>
        <taxon>Eumalacostraca</taxon>
        <taxon>Eucarida</taxon>
        <taxon>Decapoda</taxon>
        <taxon>Pleocyemata</taxon>
        <taxon>Brachyura</taxon>
        <taxon>Eubrachyura</taxon>
        <taxon>Portunoidea</taxon>
        <taxon>Portunidae</taxon>
        <taxon>Portuninae</taxon>
        <taxon>Portunus</taxon>
    </lineage>
</organism>
<dbReference type="GO" id="GO:0006284">
    <property type="term" value="P:base-excision repair"/>
    <property type="evidence" value="ECO:0007669"/>
    <property type="project" value="TreeGrafter"/>
</dbReference>
<gene>
    <name evidence="2" type="primary">TRC2L</name>
    <name evidence="2" type="ORF">E2C01_094423</name>
</gene>
<dbReference type="PANTHER" id="PTHR11370:SF4">
    <property type="entry name" value="DNA-REPAIR PROTEIN XRCC1 N-TERMINAL DOMAIN-CONTAINING PROTEIN"/>
    <property type="match status" value="1"/>
</dbReference>
<feature type="domain" description="DNA-repair protein Xrcc1 N-terminal" evidence="1">
    <location>
        <begin position="3"/>
        <end position="106"/>
    </location>
</feature>
<dbReference type="GO" id="GO:0005634">
    <property type="term" value="C:nucleus"/>
    <property type="evidence" value="ECO:0007669"/>
    <property type="project" value="InterPro"/>
</dbReference>
<evidence type="ECO:0000313" key="2">
    <source>
        <dbReference type="EMBL" id="MPC99029.1"/>
    </source>
</evidence>